<evidence type="ECO:0000256" key="6">
    <source>
        <dbReference type="ARBA" id="ARBA00022692"/>
    </source>
</evidence>
<dbReference type="PANTHER" id="PTHR45627">
    <property type="entry name" value="ADENYLATE CYCLASE TYPE 1"/>
    <property type="match status" value="1"/>
</dbReference>
<dbReference type="Pfam" id="PF06327">
    <property type="entry name" value="Adcy_cons_dom"/>
    <property type="match status" value="1"/>
</dbReference>
<dbReference type="EnsemblMetazoa" id="PPA08398.1">
    <property type="protein sequence ID" value="PPA08398.1"/>
    <property type="gene ID" value="WBGene00097952"/>
</dbReference>
<evidence type="ECO:0000313" key="18">
    <source>
        <dbReference type="EnsemblMetazoa" id="PPA08398.1"/>
    </source>
</evidence>
<dbReference type="AlphaFoldDB" id="A0A2A6BB56"/>
<evidence type="ECO:0000256" key="11">
    <source>
        <dbReference type="ARBA" id="ARBA00022842"/>
    </source>
</evidence>
<comment type="catalytic activity">
    <reaction evidence="2">
        <text>ATP = 3',5'-cyclic AMP + diphosphate</text>
        <dbReference type="Rhea" id="RHEA:15389"/>
        <dbReference type="ChEBI" id="CHEBI:30616"/>
        <dbReference type="ChEBI" id="CHEBI:33019"/>
        <dbReference type="ChEBI" id="CHEBI:58165"/>
        <dbReference type="EC" id="4.6.1.1"/>
    </reaction>
</comment>
<evidence type="ECO:0000313" key="19">
    <source>
        <dbReference type="Proteomes" id="UP000005239"/>
    </source>
</evidence>
<evidence type="ECO:0000256" key="5">
    <source>
        <dbReference type="ARBA" id="ARBA00012201"/>
    </source>
</evidence>
<dbReference type="GO" id="GO:0006171">
    <property type="term" value="P:cAMP biosynthetic process"/>
    <property type="evidence" value="ECO:0000318"/>
    <property type="project" value="GO_Central"/>
</dbReference>
<evidence type="ECO:0000256" key="8">
    <source>
        <dbReference type="ARBA" id="ARBA00022737"/>
    </source>
</evidence>
<dbReference type="SMART" id="SM00044">
    <property type="entry name" value="CYCc"/>
    <property type="match status" value="2"/>
</dbReference>
<dbReference type="Pfam" id="PF00211">
    <property type="entry name" value="Guanylate_cyc"/>
    <property type="match status" value="2"/>
</dbReference>
<dbReference type="CDD" id="cd07302">
    <property type="entry name" value="CHD"/>
    <property type="match status" value="2"/>
</dbReference>
<dbReference type="GO" id="GO:0004383">
    <property type="term" value="F:guanylate cyclase activity"/>
    <property type="evidence" value="ECO:0007669"/>
    <property type="project" value="UniProtKB-EC"/>
</dbReference>
<keyword evidence="12" id="KW-1133">Transmembrane helix</keyword>
<comment type="cofactor">
    <cofactor evidence="3">
        <name>Mg(2+)</name>
        <dbReference type="ChEBI" id="CHEBI:18420"/>
    </cofactor>
</comment>
<evidence type="ECO:0000256" key="3">
    <source>
        <dbReference type="ARBA" id="ARBA00001946"/>
    </source>
</evidence>
<dbReference type="PROSITE" id="PS50125">
    <property type="entry name" value="GUANYLATE_CYCLASE_2"/>
    <property type="match status" value="3"/>
</dbReference>
<dbReference type="SUPFAM" id="SSF55073">
    <property type="entry name" value="Nucleotide cyclase"/>
    <property type="match status" value="2"/>
</dbReference>
<accession>A0A8R1YCQ6</accession>
<protein>
    <recommendedName>
        <fullName evidence="5">adenylate cyclase</fullName>
        <ecNumber evidence="5">4.6.1.1</ecNumber>
    </recommendedName>
</protein>
<evidence type="ECO:0000256" key="2">
    <source>
        <dbReference type="ARBA" id="ARBA00001593"/>
    </source>
</evidence>
<dbReference type="OrthoDB" id="2107370at2759"/>
<sequence>PSSSSSLPLVLPLHSHSFSTSDEVTTGVHTHQSLIFTYHVAAVQEILQKVVPGHAEGQEKKIQPLTEIAPAVVRHHKPAAAIPLHDMRSERKRIAKKVSWIGAAYNATENVAMISAEMAIGREALSLEPLSGASGPWSGPPQFSDDLLDRLNQDTADSPTGPADLSMRRGTLNGITSFLRDVCREDRLYPRYFRHINADRMQFVLLFLLALSAYQVLLSILDNKWLQAGTLCFSCCVVAVLVLIYRGYTRCIPPREGNDQIISWILVAYSLIVVACAPAVLHSALTLLIIFMCYTLLPLPCMIAASLISVVGLLVQFIYNGPNQVLTDFLLFLGVNIIGFAVYYPTELVQRKTFRETRRSVETRIMLSRETTKQEQVLLSVLPKHIAHEMRKDMDDPNNRQEERMFHKIYIRKHDHISILFADICGFTNLASECTADELILGDCYYCVSGVPDYLHDHASWAVQMGIEMIEAIKLVRDVTGVNVDMRVGIHSGRAHGGVLGLKKWQFDVWSDDVTIANHMEQGGLPGRVHITEATLNALGGAFEVEPGFGEDRSSYLKDHKIKTYLVVEDESREIIPHRQPRQMGKELRTIGYESGIRRGNSIRQVMNKKIEKPVQEEVESYLIQGIQAINKETWRKQYCDKLTLAFRQTKVEEKFRETKEISLLHQISTYILLFILTSAVVVLGSMHSRVLYAFMLVGSSALLGCFALMMIRSLMETRRTRRSRKRDTFPTVRLSRPLRLLLVSSIICLFNAFLIGGVRRLELGACSFECATLRTNGAIAELFPQSCQSIEDFQIELFFEAVLLLFIAVCVFLSLLAISKMVIMSLMSAVAIGLLWFSRNPQLNHRQFHIWLGNLPEDLARNTSAIAIASQLNMFCEETSLIDDLRVHFTIFFLIALILSVMQSRRSELICRYDFIWKLQALDEQQEMQRRHAQNRTVLENVLPSHVATTIMEDRVKNDLYNEACPDACIAFITITEFSKFYIELDGNNEGVECLRLLNEIISDFDQKIKTISTTYMAASGLREKVEGVKHVTEIARFSMRLLRKIKEINEHSFNNFNLRIGINVGPVVAGVIGAQKPHYDIWGNSVNVASRMDSGGVPGKIQVTEETAKILESEGFKLECRGEIKVKGKGQMTTYFIQTEEEEDIASLTRFLSLNIDLKASVDRLNDIRRKFREQCMCAIFVSIAANFSLQCHYQSIVTPHHRFDSP</sequence>
<dbReference type="InterPro" id="IPR032628">
    <property type="entry name" value="AC_N"/>
</dbReference>
<dbReference type="EC" id="4.6.1.1" evidence="5"/>
<dbReference type="Proteomes" id="UP000005239">
    <property type="component" value="Unassembled WGS sequence"/>
</dbReference>
<evidence type="ECO:0000256" key="7">
    <source>
        <dbReference type="ARBA" id="ARBA00022723"/>
    </source>
</evidence>
<reference evidence="18" key="2">
    <citation type="submission" date="2022-06" db="UniProtKB">
        <authorList>
            <consortium name="EnsemblMetazoa"/>
        </authorList>
    </citation>
    <scope>IDENTIFICATION</scope>
    <source>
        <strain evidence="18">PS312</strain>
    </source>
</reference>
<keyword evidence="6" id="KW-0812">Transmembrane</keyword>
<dbReference type="GO" id="GO:0046872">
    <property type="term" value="F:metal ion binding"/>
    <property type="evidence" value="ECO:0007669"/>
    <property type="project" value="UniProtKB-KW"/>
</dbReference>
<comment type="subcellular location">
    <subcellularLocation>
        <location evidence="4">Membrane</location>
        <topology evidence="4">Multi-pass membrane protein</topology>
    </subcellularLocation>
</comment>
<reference evidence="19" key="1">
    <citation type="journal article" date="2008" name="Nat. Genet.">
        <title>The Pristionchus pacificus genome provides a unique perspective on nematode lifestyle and parasitism.</title>
        <authorList>
            <person name="Dieterich C."/>
            <person name="Clifton S.W."/>
            <person name="Schuster L.N."/>
            <person name="Chinwalla A."/>
            <person name="Delehaunty K."/>
            <person name="Dinkelacker I."/>
            <person name="Fulton L."/>
            <person name="Fulton R."/>
            <person name="Godfrey J."/>
            <person name="Minx P."/>
            <person name="Mitreva M."/>
            <person name="Roeseler W."/>
            <person name="Tian H."/>
            <person name="Witte H."/>
            <person name="Yang S.P."/>
            <person name="Wilson R.K."/>
            <person name="Sommer R.J."/>
        </authorList>
    </citation>
    <scope>NUCLEOTIDE SEQUENCE [LARGE SCALE GENOMIC DNA]</scope>
    <source>
        <strain evidence="19">PS312</strain>
    </source>
</reference>
<comment type="catalytic activity">
    <reaction evidence="1">
        <text>GTP = 3',5'-cyclic GMP + diphosphate</text>
        <dbReference type="Rhea" id="RHEA:13665"/>
        <dbReference type="ChEBI" id="CHEBI:33019"/>
        <dbReference type="ChEBI" id="CHEBI:37565"/>
        <dbReference type="ChEBI" id="CHEBI:57746"/>
        <dbReference type="EC" id="4.6.1.2"/>
    </reaction>
</comment>
<dbReference type="Gene3D" id="3.30.70.1230">
    <property type="entry name" value="Nucleotide cyclase"/>
    <property type="match status" value="3"/>
</dbReference>
<dbReference type="InterPro" id="IPR018297">
    <property type="entry name" value="A/G_cyclase_CS"/>
</dbReference>
<keyword evidence="7" id="KW-0479">Metal-binding</keyword>
<comment type="similarity">
    <text evidence="17">Belongs to the adenylyl cyclase class-4/guanylyl cyclase family.</text>
</comment>
<evidence type="ECO:0000256" key="17">
    <source>
        <dbReference type="RuleBase" id="RU000405"/>
    </source>
</evidence>
<evidence type="ECO:0000256" key="10">
    <source>
        <dbReference type="ARBA" id="ARBA00022840"/>
    </source>
</evidence>
<evidence type="ECO:0000256" key="4">
    <source>
        <dbReference type="ARBA" id="ARBA00004141"/>
    </source>
</evidence>
<dbReference type="PROSITE" id="PS00452">
    <property type="entry name" value="GUANYLATE_CYCLASE_1"/>
    <property type="match status" value="2"/>
</dbReference>
<dbReference type="GO" id="GO:0035556">
    <property type="term" value="P:intracellular signal transduction"/>
    <property type="evidence" value="ECO:0007669"/>
    <property type="project" value="InterPro"/>
</dbReference>
<dbReference type="GO" id="GO:0007189">
    <property type="term" value="P:adenylate cyclase-activating G protein-coupled receptor signaling pathway"/>
    <property type="evidence" value="ECO:0000318"/>
    <property type="project" value="GO_Central"/>
</dbReference>
<organism evidence="18 19">
    <name type="scientific">Pristionchus pacificus</name>
    <name type="common">Parasitic nematode worm</name>
    <dbReference type="NCBI Taxonomy" id="54126"/>
    <lineage>
        <taxon>Eukaryota</taxon>
        <taxon>Metazoa</taxon>
        <taxon>Ecdysozoa</taxon>
        <taxon>Nematoda</taxon>
        <taxon>Chromadorea</taxon>
        <taxon>Rhabditida</taxon>
        <taxon>Rhabditina</taxon>
        <taxon>Diplogasteromorpha</taxon>
        <taxon>Diplogasteroidea</taxon>
        <taxon>Neodiplogasteridae</taxon>
        <taxon>Pristionchus</taxon>
    </lineage>
</organism>
<dbReference type="PANTHER" id="PTHR45627:SF16">
    <property type="entry name" value="ADENYLATE CYCLASE"/>
    <property type="match status" value="1"/>
</dbReference>
<keyword evidence="9" id="KW-0547">Nucleotide-binding</keyword>
<keyword evidence="15" id="KW-0325">Glycoprotein</keyword>
<evidence type="ECO:0000256" key="9">
    <source>
        <dbReference type="ARBA" id="ARBA00022741"/>
    </source>
</evidence>
<evidence type="ECO:0000256" key="1">
    <source>
        <dbReference type="ARBA" id="ARBA00001436"/>
    </source>
</evidence>
<dbReference type="GO" id="GO:0005524">
    <property type="term" value="F:ATP binding"/>
    <property type="evidence" value="ECO:0007669"/>
    <property type="project" value="UniProtKB-KW"/>
</dbReference>
<keyword evidence="8" id="KW-0677">Repeat</keyword>
<keyword evidence="10" id="KW-0067">ATP-binding</keyword>
<evidence type="ECO:0000256" key="14">
    <source>
        <dbReference type="ARBA" id="ARBA00023136"/>
    </source>
</evidence>
<evidence type="ECO:0000256" key="12">
    <source>
        <dbReference type="ARBA" id="ARBA00022989"/>
    </source>
</evidence>
<keyword evidence="16 17" id="KW-0456">Lyase</keyword>
<dbReference type="InterPro" id="IPR029787">
    <property type="entry name" value="Nucleotide_cyclase"/>
</dbReference>
<dbReference type="InterPro" id="IPR001054">
    <property type="entry name" value="A/G_cyclase"/>
</dbReference>
<evidence type="ECO:0000256" key="16">
    <source>
        <dbReference type="ARBA" id="ARBA00023239"/>
    </source>
</evidence>
<dbReference type="GO" id="GO:0005886">
    <property type="term" value="C:plasma membrane"/>
    <property type="evidence" value="ECO:0000318"/>
    <property type="project" value="GO_Central"/>
</dbReference>
<keyword evidence="14" id="KW-0472">Membrane</keyword>
<keyword evidence="13" id="KW-0115">cAMP biosynthesis</keyword>
<dbReference type="Pfam" id="PF16214">
    <property type="entry name" value="AC_N"/>
    <property type="match status" value="1"/>
</dbReference>
<evidence type="ECO:0000256" key="15">
    <source>
        <dbReference type="ARBA" id="ARBA00023180"/>
    </source>
</evidence>
<gene>
    <name evidence="18" type="primary">WBGene00097952</name>
</gene>
<evidence type="ECO:0000256" key="13">
    <source>
        <dbReference type="ARBA" id="ARBA00022998"/>
    </source>
</evidence>
<dbReference type="FunFam" id="3.30.70.1230:FF:000001">
    <property type="entry name" value="Adenylate cyclase"/>
    <property type="match status" value="1"/>
</dbReference>
<keyword evidence="19" id="KW-1185">Reference proteome</keyword>
<dbReference type="InterPro" id="IPR009398">
    <property type="entry name" value="Adcy_conserved_dom"/>
</dbReference>
<accession>A0A2A6BB56</accession>
<name>A0A2A6BB56_PRIPA</name>
<dbReference type="GO" id="GO:0004016">
    <property type="term" value="F:adenylate cyclase activity"/>
    <property type="evidence" value="ECO:0000318"/>
    <property type="project" value="GO_Central"/>
</dbReference>
<proteinExistence type="inferred from homology"/>
<keyword evidence="11" id="KW-0460">Magnesium</keyword>